<dbReference type="Proteomes" id="UP000769766">
    <property type="component" value="Unassembled WGS sequence"/>
</dbReference>
<dbReference type="EMBL" id="JACPRF010000185">
    <property type="protein sequence ID" value="MBI2876429.1"/>
    <property type="molecule type" value="Genomic_DNA"/>
</dbReference>
<reference evidence="1" key="1">
    <citation type="submission" date="2020-07" db="EMBL/GenBank/DDBJ databases">
        <title>Huge and variable diversity of episymbiotic CPR bacteria and DPANN archaea in groundwater ecosystems.</title>
        <authorList>
            <person name="He C.Y."/>
            <person name="Keren R."/>
            <person name="Whittaker M."/>
            <person name="Farag I.F."/>
            <person name="Doudna J."/>
            <person name="Cate J.H.D."/>
            <person name="Banfield J.F."/>
        </authorList>
    </citation>
    <scope>NUCLEOTIDE SEQUENCE</scope>
    <source>
        <strain evidence="1">NC_groundwater_672_Ag_B-0.1um_62_36</strain>
    </source>
</reference>
<sequence length="343" mass="39655">MDESDLLQEEIIPEAEIALLARLEVIHSEITLLLKQREATLEGLKGLPKALDQLGESAWLNGEGQRPEVAEWLEFGQERREPLEQLAAELGGQVNRYRAGLKLLGAVRSELRKGGDPIGLRELVDHKDLARLSELYPPAGPVLEAVQQEVTAAYEATLLTYDREFREACARVRPDWQITGRFPSYQIDRRFAVSFKLETHTVQLESLTVHSFQIPTVVSRLQKRYKELWEGPFDPQKFLEELKGAYRRVLRLEGESLGQEIYLYKVHRELFANRQSSNFWRTSRGLRAYPEDAFGAELSRLLASGDMGHILTLIPVRQQRQSYYLYYPSREERLYFSMIKMME</sequence>
<accession>A0A932CNK3</accession>
<dbReference type="AlphaFoldDB" id="A0A932CNK3"/>
<name>A0A932CNK3_UNCTE</name>
<comment type="caution">
    <text evidence="1">The sequence shown here is derived from an EMBL/GenBank/DDBJ whole genome shotgun (WGS) entry which is preliminary data.</text>
</comment>
<proteinExistence type="predicted"/>
<evidence type="ECO:0000313" key="2">
    <source>
        <dbReference type="Proteomes" id="UP000769766"/>
    </source>
</evidence>
<protein>
    <submittedName>
        <fullName evidence="1">Uncharacterized protein</fullName>
    </submittedName>
</protein>
<organism evidence="1 2">
    <name type="scientific">Tectimicrobiota bacterium</name>
    <dbReference type="NCBI Taxonomy" id="2528274"/>
    <lineage>
        <taxon>Bacteria</taxon>
        <taxon>Pseudomonadati</taxon>
        <taxon>Nitrospinota/Tectimicrobiota group</taxon>
        <taxon>Candidatus Tectimicrobiota</taxon>
    </lineage>
</organism>
<gene>
    <name evidence="1" type="ORF">HYY20_06070</name>
</gene>
<evidence type="ECO:0000313" key="1">
    <source>
        <dbReference type="EMBL" id="MBI2876429.1"/>
    </source>
</evidence>